<dbReference type="OrthoDB" id="3226064at2759"/>
<reference evidence="1 2" key="1">
    <citation type="journal article" date="2017" name="Mol. Ecol.">
        <title>Comparative and population genomic landscape of Phellinus noxius: A hypervariable fungus causing root rot in trees.</title>
        <authorList>
            <person name="Chung C.L."/>
            <person name="Lee T.J."/>
            <person name="Akiba M."/>
            <person name="Lee H.H."/>
            <person name="Kuo T.H."/>
            <person name="Liu D."/>
            <person name="Ke H.M."/>
            <person name="Yokoi T."/>
            <person name="Roa M.B."/>
            <person name="Lu M.J."/>
            <person name="Chang Y.Y."/>
            <person name="Ann P.J."/>
            <person name="Tsai J.N."/>
            <person name="Chen C.Y."/>
            <person name="Tzean S.S."/>
            <person name="Ota Y."/>
            <person name="Hattori T."/>
            <person name="Sahashi N."/>
            <person name="Liou R.F."/>
            <person name="Kikuchi T."/>
            <person name="Tsai I.J."/>
        </authorList>
    </citation>
    <scope>NUCLEOTIDE SEQUENCE [LARGE SCALE GENOMIC DNA]</scope>
    <source>
        <strain evidence="1 2">FFPRI411160</strain>
    </source>
</reference>
<dbReference type="EMBL" id="NBII01000007">
    <property type="protein sequence ID" value="PAV17413.1"/>
    <property type="molecule type" value="Genomic_DNA"/>
</dbReference>
<evidence type="ECO:0000313" key="2">
    <source>
        <dbReference type="Proteomes" id="UP000217199"/>
    </source>
</evidence>
<organism evidence="1 2">
    <name type="scientific">Pyrrhoderma noxium</name>
    <dbReference type="NCBI Taxonomy" id="2282107"/>
    <lineage>
        <taxon>Eukaryota</taxon>
        <taxon>Fungi</taxon>
        <taxon>Dikarya</taxon>
        <taxon>Basidiomycota</taxon>
        <taxon>Agaricomycotina</taxon>
        <taxon>Agaricomycetes</taxon>
        <taxon>Hymenochaetales</taxon>
        <taxon>Hymenochaetaceae</taxon>
        <taxon>Pyrrhoderma</taxon>
    </lineage>
</organism>
<gene>
    <name evidence="1" type="ORF">PNOK_0747700</name>
</gene>
<proteinExistence type="predicted"/>
<dbReference type="STRING" id="2282107.A0A286UCU5"/>
<evidence type="ECO:0000313" key="1">
    <source>
        <dbReference type="EMBL" id="PAV17413.1"/>
    </source>
</evidence>
<dbReference type="AlphaFoldDB" id="A0A286UCU5"/>
<dbReference type="InParanoid" id="A0A286UCU5"/>
<sequence>MPSFTVTTSRAREKERPSTIEVESQKKIGLWMLKVGFTSKLYPLIKFDWRNELQRRYVTLSFVQHSSQWSSATPSHLLQVLDTLVHMAMNTPPLSPSTETIQEEISRNLLSLARIPLAEFLEYFEEKEEYRYSFEPGPNYDYDGGAANLDEEVASNRKVIRQRLAQLHTLSGLTLSDFTRQRRFRTRGFVYDMSNYCEHTSWGPFISKTLTLNSQTEGDKELDTLGVNWEHILAVQHIMAMHVIAPSFSSDIPLDEDENEEPPDIYAALGIHEDDQHNVAYRERMNTRQNIVTQPQSHQNPQLSRRLSMLPYCQTQRTTQANTLDWAGVAGSYTCSFCFVDHRELLAYNSSHLRLSQLPPPPPSAPRKGATFNFSTEVFRSFPVYLKFVGTEPNPGGRLPKRPRILFEGRLGVRGRRANIDEDTEEDGGGQIMSGWVGIEGEPGEEFIHWSFTSGDNGEMIWASEGVQVGPVQSTFGVLGTWTTVFHDEGDPVGPFWLRKPGKLGVSLGTRSRRSVLWSVY</sequence>
<name>A0A286UCU5_9AGAM</name>
<dbReference type="Proteomes" id="UP000217199">
    <property type="component" value="Unassembled WGS sequence"/>
</dbReference>
<comment type="caution">
    <text evidence="1">The sequence shown here is derived from an EMBL/GenBank/DDBJ whole genome shotgun (WGS) entry which is preliminary data.</text>
</comment>
<accession>A0A286UCU5</accession>
<keyword evidence="2" id="KW-1185">Reference proteome</keyword>
<protein>
    <submittedName>
        <fullName evidence="1">F-box domain-containing</fullName>
    </submittedName>
</protein>